<dbReference type="PANTHER" id="PTHR10996">
    <property type="entry name" value="2-HYDROXYACID DEHYDROGENASE-RELATED"/>
    <property type="match status" value="1"/>
</dbReference>
<feature type="domain" description="D-isomer specific 2-hydroxyacid dehydrogenase NAD-binding" evidence="5">
    <location>
        <begin position="109"/>
        <end position="287"/>
    </location>
</feature>
<dbReference type="GO" id="GO:0016618">
    <property type="term" value="F:hydroxypyruvate reductase [NAD(P)H] activity"/>
    <property type="evidence" value="ECO:0007669"/>
    <property type="project" value="TreeGrafter"/>
</dbReference>
<dbReference type="CDD" id="cd05301">
    <property type="entry name" value="GDH"/>
    <property type="match status" value="1"/>
</dbReference>
<dbReference type="GO" id="GO:0030267">
    <property type="term" value="F:glyoxylate reductase (NADPH) activity"/>
    <property type="evidence" value="ECO:0007669"/>
    <property type="project" value="TreeGrafter"/>
</dbReference>
<accession>A0A372LPT4</accession>
<name>A0A372LPT4_9BACI</name>
<protein>
    <submittedName>
        <fullName evidence="6">D-glycerate dehydrogenase</fullName>
    </submittedName>
</protein>
<dbReference type="InterPro" id="IPR006139">
    <property type="entry name" value="D-isomer_2_OHA_DH_cat_dom"/>
</dbReference>
<evidence type="ECO:0000256" key="2">
    <source>
        <dbReference type="ARBA" id="ARBA00023002"/>
    </source>
</evidence>
<evidence type="ECO:0000256" key="3">
    <source>
        <dbReference type="RuleBase" id="RU003719"/>
    </source>
</evidence>
<evidence type="ECO:0000313" key="6">
    <source>
        <dbReference type="EMBL" id="RFU70126.1"/>
    </source>
</evidence>
<gene>
    <name evidence="6" type="ORF">D0469_08065</name>
</gene>
<evidence type="ECO:0000256" key="1">
    <source>
        <dbReference type="ARBA" id="ARBA00005854"/>
    </source>
</evidence>
<dbReference type="EMBL" id="QVTE01000017">
    <property type="protein sequence ID" value="RFU70126.1"/>
    <property type="molecule type" value="Genomic_DNA"/>
</dbReference>
<evidence type="ECO:0000259" key="4">
    <source>
        <dbReference type="Pfam" id="PF00389"/>
    </source>
</evidence>
<dbReference type="Pfam" id="PF00389">
    <property type="entry name" value="2-Hacid_dh"/>
    <property type="match status" value="1"/>
</dbReference>
<dbReference type="Proteomes" id="UP000264541">
    <property type="component" value="Unassembled WGS sequence"/>
</dbReference>
<keyword evidence="7" id="KW-1185">Reference proteome</keyword>
<dbReference type="InterPro" id="IPR050223">
    <property type="entry name" value="D-isomer_2-hydroxyacid_DH"/>
</dbReference>
<dbReference type="InterPro" id="IPR029752">
    <property type="entry name" value="D-isomer_DH_CS1"/>
</dbReference>
<dbReference type="OrthoDB" id="9805416at2"/>
<dbReference type="GO" id="GO:0005829">
    <property type="term" value="C:cytosol"/>
    <property type="evidence" value="ECO:0007669"/>
    <property type="project" value="TreeGrafter"/>
</dbReference>
<comment type="similarity">
    <text evidence="1 3">Belongs to the D-isomer specific 2-hydroxyacid dehydrogenase family.</text>
</comment>
<dbReference type="Gene3D" id="3.40.50.720">
    <property type="entry name" value="NAD(P)-binding Rossmann-like Domain"/>
    <property type="match status" value="2"/>
</dbReference>
<dbReference type="FunFam" id="3.40.50.720:FF:000462">
    <property type="entry name" value="Glyoxylate reductase (NADP+)"/>
    <property type="match status" value="1"/>
</dbReference>
<reference evidence="6 7" key="1">
    <citation type="submission" date="2018-08" db="EMBL/GenBank/DDBJ databases">
        <title>Bacillus chawlae sp. nov., Bacillus glennii sp. nov., and Bacillus saganii sp. nov. Isolated from the Vehicle Assembly Building at Kennedy Space Center where the Viking Spacecraft were Assembled.</title>
        <authorList>
            <person name="Seuylemezian A."/>
            <person name="Vaishampayan P."/>
        </authorList>
    </citation>
    <scope>NUCLEOTIDE SEQUENCE [LARGE SCALE GENOMIC DNA]</scope>
    <source>
        <strain evidence="6 7">V47-23a</strain>
    </source>
</reference>
<dbReference type="AlphaFoldDB" id="A0A372LPT4"/>
<dbReference type="Pfam" id="PF02826">
    <property type="entry name" value="2-Hacid_dh_C"/>
    <property type="match status" value="1"/>
</dbReference>
<dbReference type="GO" id="GO:0051287">
    <property type="term" value="F:NAD binding"/>
    <property type="evidence" value="ECO:0007669"/>
    <property type="project" value="InterPro"/>
</dbReference>
<keyword evidence="2 3" id="KW-0560">Oxidoreductase</keyword>
<comment type="caution">
    <text evidence="6">The sequence shown here is derived from an EMBL/GenBank/DDBJ whole genome shotgun (WGS) entry which is preliminary data.</text>
</comment>
<organism evidence="6 7">
    <name type="scientific">Peribacillus saganii</name>
    <dbReference type="NCBI Taxonomy" id="2303992"/>
    <lineage>
        <taxon>Bacteria</taxon>
        <taxon>Bacillati</taxon>
        <taxon>Bacillota</taxon>
        <taxon>Bacilli</taxon>
        <taxon>Bacillales</taxon>
        <taxon>Bacillaceae</taxon>
        <taxon>Peribacillus</taxon>
    </lineage>
</organism>
<dbReference type="SUPFAM" id="SSF52283">
    <property type="entry name" value="Formate/glycerate dehydrogenase catalytic domain-like"/>
    <property type="match status" value="1"/>
</dbReference>
<sequence>MSKIVVTRRIPKQALELLKENGEVFLWDREEEPIPHEVLLEEIKEAAGVFTNVGDRIDKELFDHAPNLKVVSTMAVGYDNIDVREAAKRGIAVGHTPGILTETTADLTFALLMATARRVVEGSDYVRQGRWKSWGPMLLTGQDIFGATIGIIGMGRIGEGVARRASGFNMNILYHNRSRRREIEESLNAAYSTLEELLSKSDFVVLLAPGNTQTRHIIGKEELKLMKPSSVFINASRGTNVDERALYEALKNEEIWAAGLDVFEEEPVSAEHPLLTLPNVTVLPHIGSASIATRTKMAVTAAQNLVAGIMGKELPFQVKINEN</sequence>
<dbReference type="PROSITE" id="PS00065">
    <property type="entry name" value="D_2_HYDROXYACID_DH_1"/>
    <property type="match status" value="1"/>
</dbReference>
<evidence type="ECO:0000313" key="7">
    <source>
        <dbReference type="Proteomes" id="UP000264541"/>
    </source>
</evidence>
<dbReference type="SUPFAM" id="SSF51735">
    <property type="entry name" value="NAD(P)-binding Rossmann-fold domains"/>
    <property type="match status" value="1"/>
</dbReference>
<dbReference type="PANTHER" id="PTHR10996:SF283">
    <property type="entry name" value="GLYOXYLATE_HYDROXYPYRUVATE REDUCTASE B"/>
    <property type="match status" value="1"/>
</dbReference>
<dbReference type="RefSeq" id="WP_117326171.1">
    <property type="nucleotide sequence ID" value="NZ_QVTE01000017.1"/>
</dbReference>
<feature type="domain" description="D-isomer specific 2-hydroxyacid dehydrogenase catalytic" evidence="4">
    <location>
        <begin position="4"/>
        <end position="318"/>
    </location>
</feature>
<proteinExistence type="inferred from homology"/>
<dbReference type="InterPro" id="IPR036291">
    <property type="entry name" value="NAD(P)-bd_dom_sf"/>
</dbReference>
<dbReference type="InterPro" id="IPR006140">
    <property type="entry name" value="D-isomer_DH_NAD-bd"/>
</dbReference>
<evidence type="ECO:0000259" key="5">
    <source>
        <dbReference type="Pfam" id="PF02826"/>
    </source>
</evidence>